<dbReference type="EMBL" id="MFKF01000303">
    <property type="protein sequence ID" value="OGG46545.1"/>
    <property type="molecule type" value="Genomic_DNA"/>
</dbReference>
<dbReference type="InterPro" id="IPR027051">
    <property type="entry name" value="XdhC_Rossmann_dom"/>
</dbReference>
<protein>
    <recommendedName>
        <fullName evidence="5">XdhC Rossmann domain-containing protein</fullName>
    </recommendedName>
</protein>
<dbReference type="Gene3D" id="3.40.50.720">
    <property type="entry name" value="NAD(P)-binding Rossmann-like Domain"/>
    <property type="match status" value="1"/>
</dbReference>
<feature type="domain" description="XdhC Rossmann" evidence="2">
    <location>
        <begin position="104"/>
        <end position="246"/>
    </location>
</feature>
<sequence length="267" mass="28900">MDSTNAAEEASSDILLQVLSEHRFADLVTVVSVPPGSDVAVGTKLLTEHGGSVWGSLGTQDLDRAALADAKRVMVERKSRVIAYPVAGGEIEAFHELLEPQPQLLILGAGHIAVPLAKFGREVGFEVVVLDDRDKFANEERFPGADEVIAGDFGETLANFRISPFTYVVIITRAHTYDEESLRVLLGHDAAYIGMIGSRRRVETVLKTLAAEGFDRDRLSKIYSPIGLDIGAETPEEIALAIMAEVVAARRGGTGQPMSRMLRPMAF</sequence>
<dbReference type="PANTHER" id="PTHR30388:SF6">
    <property type="entry name" value="XANTHINE DEHYDROGENASE SUBUNIT A-RELATED"/>
    <property type="match status" value="1"/>
</dbReference>
<evidence type="ECO:0000313" key="4">
    <source>
        <dbReference type="Proteomes" id="UP000178606"/>
    </source>
</evidence>
<evidence type="ECO:0000259" key="2">
    <source>
        <dbReference type="Pfam" id="PF13478"/>
    </source>
</evidence>
<dbReference type="Proteomes" id="UP000178606">
    <property type="component" value="Unassembled WGS sequence"/>
</dbReference>
<organism evidence="3 4">
    <name type="scientific">Handelsmanbacteria sp. (strain RIFCSPLOWO2_12_FULL_64_10)</name>
    <dbReference type="NCBI Taxonomy" id="1817868"/>
    <lineage>
        <taxon>Bacteria</taxon>
        <taxon>Candidatus Handelsmaniibacteriota</taxon>
    </lineage>
</organism>
<accession>A0A1F6CBF1</accession>
<dbReference type="Pfam" id="PF13478">
    <property type="entry name" value="XdhC_C"/>
    <property type="match status" value="1"/>
</dbReference>
<comment type="caution">
    <text evidence="3">The sequence shown here is derived from an EMBL/GenBank/DDBJ whole genome shotgun (WGS) entry which is preliminary data.</text>
</comment>
<dbReference type="InterPro" id="IPR003777">
    <property type="entry name" value="XdhC_CoxI"/>
</dbReference>
<feature type="domain" description="XdhC- CoxI" evidence="1">
    <location>
        <begin position="27"/>
        <end position="84"/>
    </location>
</feature>
<dbReference type="InterPro" id="IPR052698">
    <property type="entry name" value="MoCofactor_Util/Proc"/>
</dbReference>
<evidence type="ECO:0000313" key="3">
    <source>
        <dbReference type="EMBL" id="OGG46545.1"/>
    </source>
</evidence>
<reference evidence="3 4" key="1">
    <citation type="journal article" date="2016" name="Nat. Commun.">
        <title>Thousands of microbial genomes shed light on interconnected biogeochemical processes in an aquifer system.</title>
        <authorList>
            <person name="Anantharaman K."/>
            <person name="Brown C.T."/>
            <person name="Hug L.A."/>
            <person name="Sharon I."/>
            <person name="Castelle C.J."/>
            <person name="Probst A.J."/>
            <person name="Thomas B.C."/>
            <person name="Singh A."/>
            <person name="Wilkins M.J."/>
            <person name="Karaoz U."/>
            <person name="Brodie E.L."/>
            <person name="Williams K.H."/>
            <person name="Hubbard S.S."/>
            <person name="Banfield J.F."/>
        </authorList>
    </citation>
    <scope>NUCLEOTIDE SEQUENCE [LARGE SCALE GENOMIC DNA]</scope>
    <source>
        <strain evidence="4">RIFCSPLOWO2_12_FULL_64_10</strain>
    </source>
</reference>
<evidence type="ECO:0008006" key="5">
    <source>
        <dbReference type="Google" id="ProtNLM"/>
    </source>
</evidence>
<evidence type="ECO:0000259" key="1">
    <source>
        <dbReference type="Pfam" id="PF02625"/>
    </source>
</evidence>
<name>A0A1F6CBF1_HANXR</name>
<dbReference type="Pfam" id="PF02625">
    <property type="entry name" value="XdhC_CoxI"/>
    <property type="match status" value="1"/>
</dbReference>
<dbReference type="AlphaFoldDB" id="A0A1F6CBF1"/>
<proteinExistence type="predicted"/>
<dbReference type="PANTHER" id="PTHR30388">
    <property type="entry name" value="ALDEHYDE OXIDOREDUCTASE MOLYBDENUM COFACTOR ASSEMBLY PROTEIN"/>
    <property type="match status" value="1"/>
</dbReference>
<gene>
    <name evidence="3" type="ORF">A3F84_18630</name>
</gene>